<sequence>MFILENDELRVELYDWPGVKQYVHKAAGATMSGSGSDGKWALNGNAVSWEQWEIAAVYDAGSAAVAYQMRLRESAVEISVNYQLEQNEVRVTLAVVEDRSEWLQTIDWIDQPLLACSDSCYSYARTEIHAKSWRLIPTGGRGLYDRKQVKEIIGDSVPDQAAVPTMHTCLFNDELCCFVHTNYPVIPLLSKASGSGKYKGRADSYAITPNTYQYRVRNRVMEPLEMSVVFLTDTNGDGKADECDYQLWLNRKFPDADPIYKEAIWYKVFCAERKRGVLTTFKETLDIIRQIHHITGGVPQIVYLVGWQFDGHDTGYPSLNVINPKLAVNPDKAREELMELIQTAKDEYNCTISYHINVDDAYEDSPDWNPGNLSRDPDGAARVWLDLEQRVYHISHTKDVESGHAFARLEQFLELVPVEKTVHLDAFRNTNASWDEDGYIGPLEELVCGMKPIIDYFNERGIDVSTEGQNGMPIEDSGIFSAYWHFSPSQMYHGKIVGGGSVDLNAVAWGKGASIDADILYRGEPTRLEGEMVQSTAFHDNWNQVVDIIYLGSMLYRFYLAREMAEMREDEHRVMMRFGDGVTVQINKKTEQLAVTWGPLIIADNHDRFIPMDNRIYAYSRHGVTREWPLPEVWQEAEFEVYRLTQNGKELIHDYTVKDGAIQFVLEPHVPVMLELKA</sequence>
<organism evidence="2 3">
    <name type="scientific">Paenibacillus radicis</name>
    <name type="common">ex Gao et al. 2016</name>
    <dbReference type="NCBI Taxonomy" id="1737354"/>
    <lineage>
        <taxon>Bacteria</taxon>
        <taxon>Bacillati</taxon>
        <taxon>Bacillota</taxon>
        <taxon>Bacilli</taxon>
        <taxon>Bacillales</taxon>
        <taxon>Paenibacillaceae</taxon>
        <taxon>Paenibacillus</taxon>
    </lineage>
</organism>
<dbReference type="RefSeq" id="WP_188887145.1">
    <property type="nucleotide sequence ID" value="NZ_BMHY01000001.1"/>
</dbReference>
<dbReference type="Gene3D" id="2.70.98.10">
    <property type="match status" value="1"/>
</dbReference>
<name>A0A917LSX7_9BACL</name>
<evidence type="ECO:0000313" key="3">
    <source>
        <dbReference type="Proteomes" id="UP000600247"/>
    </source>
</evidence>
<accession>A0A917LSX7</accession>
<proteinExistence type="predicted"/>
<dbReference type="Gene3D" id="2.60.40.1180">
    <property type="entry name" value="Golgi alpha-mannosidase II"/>
    <property type="match status" value="1"/>
</dbReference>
<protein>
    <recommendedName>
        <fullName evidence="1">Endo-alpha-N-acetylgalactosaminidase domain-containing protein</fullName>
    </recommendedName>
</protein>
<dbReference type="GO" id="GO:0030246">
    <property type="term" value="F:carbohydrate binding"/>
    <property type="evidence" value="ECO:0007669"/>
    <property type="project" value="InterPro"/>
</dbReference>
<dbReference type="GO" id="GO:0033926">
    <property type="term" value="F:endo-alpha-N-acetylgalactosaminidase activity"/>
    <property type="evidence" value="ECO:0007669"/>
    <property type="project" value="InterPro"/>
</dbReference>
<gene>
    <name evidence="2" type="ORF">GCM10010918_02760</name>
</gene>
<dbReference type="Pfam" id="PF12905">
    <property type="entry name" value="Glyco_hydro_101"/>
    <property type="match status" value="1"/>
</dbReference>
<keyword evidence="3" id="KW-1185">Reference proteome</keyword>
<dbReference type="Proteomes" id="UP000600247">
    <property type="component" value="Unassembled WGS sequence"/>
</dbReference>
<feature type="domain" description="Endo-alpha-N-acetylgalactosaminidase" evidence="1">
    <location>
        <begin position="280"/>
        <end position="435"/>
    </location>
</feature>
<dbReference type="Gene3D" id="3.20.20.80">
    <property type="entry name" value="Glycosidases"/>
    <property type="match status" value="1"/>
</dbReference>
<dbReference type="AlphaFoldDB" id="A0A917LSX7"/>
<reference evidence="2 3" key="1">
    <citation type="journal article" date="2014" name="Int. J. Syst. Evol. Microbiol.">
        <title>Complete genome sequence of Corynebacterium casei LMG S-19264T (=DSM 44701T), isolated from a smear-ripened cheese.</title>
        <authorList>
            <consortium name="US DOE Joint Genome Institute (JGI-PGF)"/>
            <person name="Walter F."/>
            <person name="Albersmeier A."/>
            <person name="Kalinowski J."/>
            <person name="Ruckert C."/>
        </authorList>
    </citation>
    <scope>NUCLEOTIDE SEQUENCE [LARGE SCALE GENOMIC DNA]</scope>
    <source>
        <strain evidence="2 3">CGMCC 1.15286</strain>
    </source>
</reference>
<evidence type="ECO:0000313" key="2">
    <source>
        <dbReference type="EMBL" id="GGG53529.1"/>
    </source>
</evidence>
<comment type="caution">
    <text evidence="2">The sequence shown here is derived from an EMBL/GenBank/DDBJ whole genome shotgun (WGS) entry which is preliminary data.</text>
</comment>
<dbReference type="InterPro" id="IPR025706">
    <property type="entry name" value="Endoa_GalNAc"/>
</dbReference>
<evidence type="ECO:0000259" key="1">
    <source>
        <dbReference type="Pfam" id="PF12905"/>
    </source>
</evidence>
<dbReference type="EMBL" id="BMHY01000001">
    <property type="protein sequence ID" value="GGG53529.1"/>
    <property type="molecule type" value="Genomic_DNA"/>
</dbReference>
<dbReference type="InterPro" id="IPR013780">
    <property type="entry name" value="Glyco_hydro_b"/>
</dbReference>
<dbReference type="InterPro" id="IPR014718">
    <property type="entry name" value="GH-type_carb-bd"/>
</dbReference>